<protein>
    <recommendedName>
        <fullName evidence="4">Lipoprotein</fullName>
    </recommendedName>
</protein>
<accession>A0A2Z3HZJ7</accession>
<keyword evidence="1" id="KW-0732">Signal</keyword>
<feature type="chain" id="PRO_5016392037" description="Lipoprotein" evidence="1">
    <location>
        <begin position="26"/>
        <end position="195"/>
    </location>
</feature>
<gene>
    <name evidence="2" type="ORF">HYN04_12445</name>
</gene>
<dbReference type="PROSITE" id="PS51257">
    <property type="entry name" value="PROKAR_LIPOPROTEIN"/>
    <property type="match status" value="1"/>
</dbReference>
<evidence type="ECO:0000313" key="3">
    <source>
        <dbReference type="Proteomes" id="UP000247763"/>
    </source>
</evidence>
<dbReference type="RefSeq" id="WP_110451056.1">
    <property type="nucleotide sequence ID" value="NZ_CP029479.1"/>
</dbReference>
<evidence type="ECO:0008006" key="4">
    <source>
        <dbReference type="Google" id="ProtNLM"/>
    </source>
</evidence>
<feature type="signal peptide" evidence="1">
    <location>
        <begin position="1"/>
        <end position="25"/>
    </location>
</feature>
<evidence type="ECO:0000313" key="2">
    <source>
        <dbReference type="EMBL" id="AWM78490.1"/>
    </source>
</evidence>
<organism evidence="2 3">
    <name type="scientific">Phenylobacterium parvum</name>
    <dbReference type="NCBI Taxonomy" id="2201350"/>
    <lineage>
        <taxon>Bacteria</taxon>
        <taxon>Pseudomonadati</taxon>
        <taxon>Pseudomonadota</taxon>
        <taxon>Alphaproteobacteria</taxon>
        <taxon>Caulobacterales</taxon>
        <taxon>Caulobacteraceae</taxon>
        <taxon>Phenylobacterium</taxon>
    </lineage>
</organism>
<name>A0A2Z3HZJ7_9CAUL</name>
<evidence type="ECO:0000256" key="1">
    <source>
        <dbReference type="SAM" id="SignalP"/>
    </source>
</evidence>
<dbReference type="Proteomes" id="UP000247763">
    <property type="component" value="Chromosome"/>
</dbReference>
<dbReference type="KEGG" id="phb:HYN04_12445"/>
<sequence length="195" mass="20348">MIRPAFLFAALALGLSGCGAPVAGAVAVAACKVPATARFIPACRDAAAAPEPPAAPEAPAAQAPSVEPEALAPARTLAQAAAEKAAASRIDLDFLAGLWMDKGANCGAATGAFYVFERNMTFSSPSLESGRFTLKGPMLTLLPEDDFTGKVVRREVLNLKRDGDTLVMAGTPMQKCARYSRCIEKKLPLSDCNTY</sequence>
<keyword evidence="3" id="KW-1185">Reference proteome</keyword>
<reference evidence="3" key="1">
    <citation type="submission" date="2018-05" db="EMBL/GenBank/DDBJ databases">
        <title>Genome sequencing of Phenylobacterium sp. HYN0004.</title>
        <authorList>
            <person name="Yi H."/>
            <person name="Baek C."/>
        </authorList>
    </citation>
    <scope>NUCLEOTIDE SEQUENCE [LARGE SCALE GENOMIC DNA]</scope>
    <source>
        <strain evidence="3">HYN0004</strain>
    </source>
</reference>
<proteinExistence type="predicted"/>
<dbReference type="AlphaFoldDB" id="A0A2Z3HZJ7"/>
<dbReference type="EMBL" id="CP029479">
    <property type="protein sequence ID" value="AWM78490.1"/>
    <property type="molecule type" value="Genomic_DNA"/>
</dbReference>